<name>A0A3B0AZI9_9ACTN</name>
<reference evidence="2 3" key="1">
    <citation type="journal article" date="2015" name="Antonie Van Leeuwenhoek">
        <title>Streptomyces klenkii sp. nov., isolated from deep marine sediment.</title>
        <authorList>
            <person name="Veyisoglu A."/>
            <person name="Sahin N."/>
        </authorList>
    </citation>
    <scope>NUCLEOTIDE SEQUENCE [LARGE SCALE GENOMIC DNA]</scope>
    <source>
        <strain evidence="2 3">KCTC 29202</strain>
    </source>
</reference>
<dbReference type="RefSeq" id="WP_120757691.1">
    <property type="nucleotide sequence ID" value="NZ_JBFADQ010000025.1"/>
</dbReference>
<protein>
    <submittedName>
        <fullName evidence="2">Aminotransferase class V-fold PLP-dependent enzyme</fullName>
    </submittedName>
</protein>
<dbReference type="InterPro" id="IPR015422">
    <property type="entry name" value="PyrdxlP-dep_Trfase_small"/>
</dbReference>
<dbReference type="PANTHER" id="PTHR43586">
    <property type="entry name" value="CYSTEINE DESULFURASE"/>
    <property type="match status" value="1"/>
</dbReference>
<dbReference type="Proteomes" id="UP000270343">
    <property type="component" value="Unassembled WGS sequence"/>
</dbReference>
<sequence>MNVPSGGQVLPCSRHLFDVPDHVAYFNVASIAPTLRTGLAAGNDSMQLRAQPWKISADDWFTAAEQRRALFAALIGASADEIALISATSYGMATAAKNLTARPGRRVLVLAEEYPSGIYSWWRFTERTGATMLTVARGPGRTWTEAVLDALDERVAVVSVPQVHWTDGALLDLERIAEAARAAGAALVIDASQSAGAMPLDVAALRPDFLVTVGYKWLLGPFGLGYLYVAPAHHDGLPLEENWIVRKDAQDFARLVDYREAYQPGARRFDMGQRTAFELTPMATAALEQLTTWTVPKIAATLNATTARISAAAQERGLAVSDPRGPHMLGIDVSGRTPQHLLTILGNADVHVSVRGSALRISPHLHTSEGDIGKLITALDSALGR</sequence>
<evidence type="ECO:0000313" key="3">
    <source>
        <dbReference type="Proteomes" id="UP000270343"/>
    </source>
</evidence>
<dbReference type="EMBL" id="RBAM01000010">
    <property type="protein sequence ID" value="RKN65965.1"/>
    <property type="molecule type" value="Genomic_DNA"/>
</dbReference>
<dbReference type="Pfam" id="PF00266">
    <property type="entry name" value="Aminotran_5"/>
    <property type="match status" value="1"/>
</dbReference>
<dbReference type="PANTHER" id="PTHR43586:SF15">
    <property type="entry name" value="BLR3095 PROTEIN"/>
    <property type="match status" value="1"/>
</dbReference>
<accession>A0A3B0AZI9</accession>
<gene>
    <name evidence="2" type="ORF">D7231_24530</name>
</gene>
<dbReference type="InterPro" id="IPR000192">
    <property type="entry name" value="Aminotrans_V_dom"/>
</dbReference>
<dbReference type="Gene3D" id="3.90.1150.10">
    <property type="entry name" value="Aspartate Aminotransferase, domain 1"/>
    <property type="match status" value="1"/>
</dbReference>
<feature type="domain" description="Aminotransferase class V" evidence="1">
    <location>
        <begin position="62"/>
        <end position="358"/>
    </location>
</feature>
<dbReference type="AlphaFoldDB" id="A0A3B0AZI9"/>
<dbReference type="OrthoDB" id="250246at2"/>
<evidence type="ECO:0000313" key="2">
    <source>
        <dbReference type="EMBL" id="RKN65965.1"/>
    </source>
</evidence>
<keyword evidence="2" id="KW-0808">Transferase</keyword>
<proteinExistence type="predicted"/>
<dbReference type="Gene3D" id="3.40.640.10">
    <property type="entry name" value="Type I PLP-dependent aspartate aminotransferase-like (Major domain)"/>
    <property type="match status" value="1"/>
</dbReference>
<dbReference type="InterPro" id="IPR015421">
    <property type="entry name" value="PyrdxlP-dep_Trfase_major"/>
</dbReference>
<evidence type="ECO:0000259" key="1">
    <source>
        <dbReference type="Pfam" id="PF00266"/>
    </source>
</evidence>
<dbReference type="GO" id="GO:0008483">
    <property type="term" value="F:transaminase activity"/>
    <property type="evidence" value="ECO:0007669"/>
    <property type="project" value="UniProtKB-KW"/>
</dbReference>
<comment type="caution">
    <text evidence="2">The sequence shown here is derived from an EMBL/GenBank/DDBJ whole genome shotgun (WGS) entry which is preliminary data.</text>
</comment>
<keyword evidence="3" id="KW-1185">Reference proteome</keyword>
<dbReference type="SUPFAM" id="SSF53383">
    <property type="entry name" value="PLP-dependent transferases"/>
    <property type="match status" value="1"/>
</dbReference>
<dbReference type="InterPro" id="IPR015424">
    <property type="entry name" value="PyrdxlP-dep_Trfase"/>
</dbReference>
<keyword evidence="2" id="KW-0032">Aminotransferase</keyword>
<organism evidence="2 3">
    <name type="scientific">Streptomyces klenkii</name>
    <dbReference type="NCBI Taxonomy" id="1420899"/>
    <lineage>
        <taxon>Bacteria</taxon>
        <taxon>Bacillati</taxon>
        <taxon>Actinomycetota</taxon>
        <taxon>Actinomycetes</taxon>
        <taxon>Kitasatosporales</taxon>
        <taxon>Streptomycetaceae</taxon>
        <taxon>Streptomyces</taxon>
    </lineage>
</organism>